<dbReference type="InterPro" id="IPR004789">
    <property type="entry name" value="Acetalactate_synth_ssu"/>
</dbReference>
<dbReference type="AlphaFoldDB" id="A0A397AD84"/>
<dbReference type="InterPro" id="IPR045865">
    <property type="entry name" value="ACT-like_dom_sf"/>
</dbReference>
<evidence type="ECO:0000256" key="1">
    <source>
        <dbReference type="SAM" id="MobiDB-lite"/>
    </source>
</evidence>
<feature type="domain" description="Acetolactate synthase small subunit C-terminal" evidence="2">
    <location>
        <begin position="117"/>
        <end position="191"/>
    </location>
</feature>
<dbReference type="EMBL" id="QUSZ01006887">
    <property type="protein sequence ID" value="RHY04254.1"/>
    <property type="molecule type" value="Genomic_DNA"/>
</dbReference>
<dbReference type="GO" id="GO:0042645">
    <property type="term" value="C:mitochondrial nucleoid"/>
    <property type="evidence" value="ECO:0007669"/>
    <property type="project" value="TreeGrafter"/>
</dbReference>
<accession>A0A397AD84</accession>
<dbReference type="InterPro" id="IPR027271">
    <property type="entry name" value="Acetolactate_synth/TF_NikR_C"/>
</dbReference>
<proteinExistence type="predicted"/>
<dbReference type="InterPro" id="IPR053050">
    <property type="entry name" value="ALS_regulatory_subunit"/>
</dbReference>
<dbReference type="Pfam" id="PF22629">
    <property type="entry name" value="ACT_AHAS_ss"/>
    <property type="match status" value="1"/>
</dbReference>
<dbReference type="Pfam" id="PF10369">
    <property type="entry name" value="ALS_ss_C"/>
    <property type="match status" value="1"/>
</dbReference>
<feature type="domain" description="Acetolactate synthase small subunit-like ACT" evidence="3">
    <location>
        <begin position="37"/>
        <end position="99"/>
    </location>
</feature>
<name>A0A397AD84_APHAT</name>
<comment type="caution">
    <text evidence="4">The sequence shown here is derived from an EMBL/GenBank/DDBJ whole genome shotgun (WGS) entry which is preliminary data.</text>
</comment>
<gene>
    <name evidence="4" type="ORF">DYB36_001064</name>
</gene>
<evidence type="ECO:0000313" key="5">
    <source>
        <dbReference type="Proteomes" id="UP000265427"/>
    </source>
</evidence>
<organism evidence="4 5">
    <name type="scientific">Aphanomyces astaci</name>
    <name type="common">Crayfish plague agent</name>
    <dbReference type="NCBI Taxonomy" id="112090"/>
    <lineage>
        <taxon>Eukaryota</taxon>
        <taxon>Sar</taxon>
        <taxon>Stramenopiles</taxon>
        <taxon>Oomycota</taxon>
        <taxon>Saprolegniomycetes</taxon>
        <taxon>Saprolegniales</taxon>
        <taxon>Verrucalvaceae</taxon>
        <taxon>Aphanomyces</taxon>
    </lineage>
</organism>
<dbReference type="NCBIfam" id="NF008864">
    <property type="entry name" value="PRK11895.1"/>
    <property type="match status" value="1"/>
</dbReference>
<evidence type="ECO:0000313" key="4">
    <source>
        <dbReference type="EMBL" id="RHY04254.1"/>
    </source>
</evidence>
<dbReference type="Gene3D" id="3.30.70.260">
    <property type="match status" value="1"/>
</dbReference>
<dbReference type="PANTHER" id="PTHR31242:SF2">
    <property type="entry name" value="ACETOLACTATE SYNTHASE SMALL SUBUNIT, MITOCHONDRIAL"/>
    <property type="match status" value="1"/>
</dbReference>
<dbReference type="GO" id="GO:1990610">
    <property type="term" value="F:acetolactate synthase regulator activity"/>
    <property type="evidence" value="ECO:0007669"/>
    <property type="project" value="InterPro"/>
</dbReference>
<dbReference type="InterPro" id="IPR019455">
    <property type="entry name" value="Acetolactate_synth_ssu_C"/>
</dbReference>
<feature type="compositionally biased region" description="Polar residues" evidence="1">
    <location>
        <begin position="240"/>
        <end position="249"/>
    </location>
</feature>
<reference evidence="4 5" key="1">
    <citation type="submission" date="2018-08" db="EMBL/GenBank/DDBJ databases">
        <title>Aphanomyces genome sequencing and annotation.</title>
        <authorList>
            <person name="Minardi D."/>
            <person name="Oidtmann B."/>
            <person name="Van Der Giezen M."/>
            <person name="Studholme D.J."/>
        </authorList>
    </citation>
    <scope>NUCLEOTIDE SEQUENCE [LARGE SCALE GENOMIC DNA]</scope>
    <source>
        <strain evidence="4 5">Kv</strain>
    </source>
</reference>
<dbReference type="InterPro" id="IPR054480">
    <property type="entry name" value="AHAS_small-like_ACT"/>
</dbReference>
<dbReference type="Gene3D" id="3.30.70.1150">
    <property type="entry name" value="ACT-like. Chain A, domain 2"/>
    <property type="match status" value="1"/>
</dbReference>
<evidence type="ECO:0000259" key="3">
    <source>
        <dbReference type="Pfam" id="PF22629"/>
    </source>
</evidence>
<dbReference type="SUPFAM" id="SSF55021">
    <property type="entry name" value="ACT-like"/>
    <property type="match status" value="2"/>
</dbReference>
<sequence length="284" mass="30461">MQALGRCRHRAFSALAAMTSPAVPLVNGVSRHVVAALVANTATTVAEITNLLCARGYNVDSIVVGRTSVPDLIRLSVVVHGSDHDVSMMQQQLHDVVQVAAVKILTTPDRAHALVERDLLLAKVSLQAYPQALMTVNRLVAQFNATVVDTSTTQTMVQLTASPTDVDAFLHALGPLGVLEVHRSGVVAMDKEQAVTDRTLNFAFDRHHPGDMDAVDSTMLPPGVDSELYGKVLKVNIAKSQNNERTQGNRAVWDQNLDDEQPEDSSNQQPDVPANAAATKPPAA</sequence>
<dbReference type="GO" id="GO:0005948">
    <property type="term" value="C:acetolactate synthase complex"/>
    <property type="evidence" value="ECO:0007669"/>
    <property type="project" value="TreeGrafter"/>
</dbReference>
<feature type="region of interest" description="Disordered" evidence="1">
    <location>
        <begin position="240"/>
        <end position="284"/>
    </location>
</feature>
<protein>
    <submittedName>
        <fullName evidence="4">Uncharacterized protein</fullName>
    </submittedName>
</protein>
<feature type="compositionally biased region" description="Low complexity" evidence="1">
    <location>
        <begin position="273"/>
        <end position="284"/>
    </location>
</feature>
<dbReference type="NCBIfam" id="TIGR00119">
    <property type="entry name" value="acolac_sm"/>
    <property type="match status" value="1"/>
</dbReference>
<dbReference type="GO" id="GO:0009082">
    <property type="term" value="P:branched-chain amino acid biosynthetic process"/>
    <property type="evidence" value="ECO:0007669"/>
    <property type="project" value="InterPro"/>
</dbReference>
<dbReference type="VEuPathDB" id="FungiDB:H257_10226"/>
<evidence type="ECO:0000259" key="2">
    <source>
        <dbReference type="Pfam" id="PF10369"/>
    </source>
</evidence>
<dbReference type="PANTHER" id="PTHR31242">
    <property type="entry name" value="ACETOLACTATE SYNTHASE SMALL SUBUNIT, MITOCHONDRIAL"/>
    <property type="match status" value="1"/>
</dbReference>
<dbReference type="VEuPathDB" id="FungiDB:H257_10227"/>
<dbReference type="Proteomes" id="UP000265427">
    <property type="component" value="Unassembled WGS sequence"/>
</dbReference>